<evidence type="ECO:0000313" key="3">
    <source>
        <dbReference type="Proteomes" id="UP000704712"/>
    </source>
</evidence>
<proteinExistence type="predicted"/>
<organism evidence="2 3">
    <name type="scientific">Phytophthora infestans</name>
    <name type="common">Potato late blight agent</name>
    <name type="synonym">Botrytis infestans</name>
    <dbReference type="NCBI Taxonomy" id="4787"/>
    <lineage>
        <taxon>Eukaryota</taxon>
        <taxon>Sar</taxon>
        <taxon>Stramenopiles</taxon>
        <taxon>Oomycota</taxon>
        <taxon>Peronosporomycetes</taxon>
        <taxon>Peronosporales</taxon>
        <taxon>Peronosporaceae</taxon>
        <taxon>Phytophthora</taxon>
    </lineage>
</organism>
<dbReference type="Proteomes" id="UP000704712">
    <property type="component" value="Unassembled WGS sequence"/>
</dbReference>
<evidence type="ECO:0000313" key="2">
    <source>
        <dbReference type="EMBL" id="KAF4145671.1"/>
    </source>
</evidence>
<dbReference type="PANTHER" id="PTHR37069:SF2">
    <property type="entry name" value="PIGGYBAC TRANSPOSABLE ELEMENT-DERIVED PROTEIN DOMAIN-CONTAINING PROTEIN"/>
    <property type="match status" value="1"/>
</dbReference>
<feature type="region of interest" description="Disordered" evidence="1">
    <location>
        <begin position="137"/>
        <end position="160"/>
    </location>
</feature>
<gene>
    <name evidence="2" type="ORF">GN958_ATG05133</name>
</gene>
<comment type="caution">
    <text evidence="2">The sequence shown here is derived from an EMBL/GenBank/DDBJ whole genome shotgun (WGS) entry which is preliminary data.</text>
</comment>
<dbReference type="PANTHER" id="PTHR37069">
    <property type="entry name" value="DDE_TNP_1_7 DOMAIN-CONTAINING PROTEIN"/>
    <property type="match status" value="1"/>
</dbReference>
<accession>A0A8S9UYF9</accession>
<protein>
    <submittedName>
        <fullName evidence="2">Uncharacterized protein</fullName>
    </submittedName>
</protein>
<dbReference type="EMBL" id="JAACNO010000707">
    <property type="protein sequence ID" value="KAF4145671.1"/>
    <property type="molecule type" value="Genomic_DNA"/>
</dbReference>
<name>A0A8S9UYF9_PHYIN</name>
<dbReference type="AlphaFoldDB" id="A0A8S9UYF9"/>
<evidence type="ECO:0000256" key="1">
    <source>
        <dbReference type="SAM" id="MobiDB-lite"/>
    </source>
</evidence>
<reference evidence="2" key="1">
    <citation type="submission" date="2020-03" db="EMBL/GenBank/DDBJ databases">
        <title>Hybrid Assembly of Korean Phytophthora infestans isolates.</title>
        <authorList>
            <person name="Prokchorchik M."/>
            <person name="Lee Y."/>
            <person name="Seo J."/>
            <person name="Cho J.-H."/>
            <person name="Park Y.-E."/>
            <person name="Jang D.-C."/>
            <person name="Im J.-S."/>
            <person name="Choi J.-G."/>
            <person name="Park H.-J."/>
            <person name="Lee G.-B."/>
            <person name="Lee Y.-G."/>
            <person name="Hong S.-Y."/>
            <person name="Cho K."/>
            <person name="Sohn K.H."/>
        </authorList>
    </citation>
    <scope>NUCLEOTIDE SEQUENCE</scope>
    <source>
        <strain evidence="2">KR_2_A2</strain>
    </source>
</reference>
<sequence>MAFRTRWAELKKVGWMSKRPSRLSNLHTYIQPDKTRNGERGEDYFVGEEELMKYLNRQDLGRLRCATCYCSLLILFLSYRSYVANKRSARTDWWREYHVLRARQMKTVDGPTSASPMPVSATEIVSGSVVASFESLGTAPTPVKSAQDAAEDTGVKTKAQ</sequence>